<organism evidence="2 3">
    <name type="scientific">Lasius niger</name>
    <name type="common">Black garden ant</name>
    <dbReference type="NCBI Taxonomy" id="67767"/>
    <lineage>
        <taxon>Eukaryota</taxon>
        <taxon>Metazoa</taxon>
        <taxon>Ecdysozoa</taxon>
        <taxon>Arthropoda</taxon>
        <taxon>Hexapoda</taxon>
        <taxon>Insecta</taxon>
        <taxon>Pterygota</taxon>
        <taxon>Neoptera</taxon>
        <taxon>Endopterygota</taxon>
        <taxon>Hymenoptera</taxon>
        <taxon>Apocrita</taxon>
        <taxon>Aculeata</taxon>
        <taxon>Formicoidea</taxon>
        <taxon>Formicidae</taxon>
        <taxon>Formicinae</taxon>
        <taxon>Lasius</taxon>
        <taxon>Lasius</taxon>
    </lineage>
</organism>
<name>A0A0J7P041_LASNI</name>
<feature type="compositionally biased region" description="Acidic residues" evidence="1">
    <location>
        <begin position="223"/>
        <end position="237"/>
    </location>
</feature>
<keyword evidence="3" id="KW-1185">Reference proteome</keyword>
<feature type="compositionally biased region" description="Basic and acidic residues" evidence="1">
    <location>
        <begin position="80"/>
        <end position="91"/>
    </location>
</feature>
<proteinExistence type="predicted"/>
<feature type="region of interest" description="Disordered" evidence="1">
    <location>
        <begin position="645"/>
        <end position="694"/>
    </location>
</feature>
<evidence type="ECO:0000313" key="3">
    <source>
        <dbReference type="Proteomes" id="UP000036403"/>
    </source>
</evidence>
<comment type="caution">
    <text evidence="2">The sequence shown here is derived from an EMBL/GenBank/DDBJ whole genome shotgun (WGS) entry which is preliminary data.</text>
</comment>
<dbReference type="EMBL" id="LBMM01000589">
    <property type="protein sequence ID" value="KMQ98015.1"/>
    <property type="molecule type" value="Genomic_DNA"/>
</dbReference>
<accession>A0A0J7P041</accession>
<feature type="compositionally biased region" description="Basic residues" evidence="1">
    <location>
        <begin position="678"/>
        <end position="688"/>
    </location>
</feature>
<protein>
    <submittedName>
        <fullName evidence="2">Serine arginine repetitive matrix protein 2-like isoform x2 protein</fullName>
    </submittedName>
</protein>
<feature type="compositionally biased region" description="Basic and acidic residues" evidence="1">
    <location>
        <begin position="527"/>
        <end position="541"/>
    </location>
</feature>
<dbReference type="AlphaFoldDB" id="A0A0J7P041"/>
<gene>
    <name evidence="2" type="ORF">RF55_1638</name>
</gene>
<feature type="compositionally biased region" description="Basic and acidic residues" evidence="1">
    <location>
        <begin position="595"/>
        <end position="606"/>
    </location>
</feature>
<feature type="compositionally biased region" description="Low complexity" evidence="1">
    <location>
        <begin position="497"/>
        <end position="506"/>
    </location>
</feature>
<feature type="region of interest" description="Disordered" evidence="1">
    <location>
        <begin position="337"/>
        <end position="362"/>
    </location>
</feature>
<feature type="region of interest" description="Disordered" evidence="1">
    <location>
        <begin position="69"/>
        <end position="100"/>
    </location>
</feature>
<evidence type="ECO:0000313" key="2">
    <source>
        <dbReference type="EMBL" id="KMQ98015.1"/>
    </source>
</evidence>
<feature type="region of interest" description="Disordered" evidence="1">
    <location>
        <begin position="484"/>
        <end position="552"/>
    </location>
</feature>
<reference evidence="2 3" key="1">
    <citation type="submission" date="2015-04" db="EMBL/GenBank/DDBJ databases">
        <title>Lasius niger genome sequencing.</title>
        <authorList>
            <person name="Konorov E.A."/>
            <person name="Nikitin M.A."/>
            <person name="Kirill M.V."/>
            <person name="Chang P."/>
        </authorList>
    </citation>
    <scope>NUCLEOTIDE SEQUENCE [LARGE SCALE GENOMIC DNA]</scope>
    <source>
        <tissue evidence="2">Whole</tissue>
    </source>
</reference>
<dbReference type="PaxDb" id="67767-A0A0J7P041"/>
<sequence>MFAKAKINDIIKDISAVFFSVVDSSPAFYAQEWETRKKKEITTTRQIETRVKRQVVLEDGEVVVDSGPLVTTNTTEDVEQQEHTTQERRTTGDQPQEVDWRPAAGGIVTGSGGNIVQKELNETVVRSREEIEERLETEDRQQLGDISDEAYQKAVRNNRGDLRVALAESSKQLAPQSGPRVIQHTTRSNKVIDTEKTLETKELKADGLIVTEKKRTVEHEEIKDDEVPDDGENDDDAAETRKEGSQRYVKKREEDVVDYISAGERVGREMRYVAETTEGERIGDWSPSPTGMRTTRFHKYSGFSDAARKDALTKKSLDLEEEDEARKFETSKWLESHFGSDSRSSHGSLDADDSPLPTSTNTSYINVTMKSCTPKEREYENRNKIMHDRALQFDMWNLFVPTDMPMGIREIQLNHHTRKLTNRSDVTIKTLSRNDNVHLPHQFVGDRKNNTYLMFLMWHIVNLLTDTGSKYKIGESFRKLVGKLRSASTERKNKRGSSSTSQLTQTDDNGPTYLQYNVVDRNIPLVSERDMTEDKPPERPPRSPRNVNVPNKVSKITTKTANHVVQEQWQHNESTPPPLQRYYLGEDPFGGSIYGREKGYEVDRDRQRHGRPRSSGRVAVDSEISVASSSLGRFSKSTSRLVGDYEKEEQFRPIQTLPRNLHSTGGGQSARSQTASQTRRHHIGRHGKTGQQHSSMINISIKNAVNTPPKLNMTSAYSTLQAPPKPERTYKSSLSRSKSFNVEVDKNDVDVSTRAPYTSNLHLNRLDETPPLKSPGILASISRSNRDLLREGKY</sequence>
<feature type="region of interest" description="Disordered" evidence="1">
    <location>
        <begin position="217"/>
        <end position="249"/>
    </location>
</feature>
<dbReference type="OrthoDB" id="6605262at2759"/>
<feature type="region of interest" description="Disordered" evidence="1">
    <location>
        <begin position="593"/>
        <end position="621"/>
    </location>
</feature>
<feature type="compositionally biased region" description="Polar residues" evidence="1">
    <location>
        <begin position="657"/>
        <end position="677"/>
    </location>
</feature>
<feature type="region of interest" description="Disordered" evidence="1">
    <location>
        <begin position="716"/>
        <end position="735"/>
    </location>
</feature>
<evidence type="ECO:0000256" key="1">
    <source>
        <dbReference type="SAM" id="MobiDB-lite"/>
    </source>
</evidence>
<dbReference type="STRING" id="67767.A0A0J7P041"/>
<dbReference type="Proteomes" id="UP000036403">
    <property type="component" value="Unassembled WGS sequence"/>
</dbReference>